<gene>
    <name evidence="1" type="ORF">P691DRAFT_731203</name>
</gene>
<comment type="caution">
    <text evidence="1">The sequence shown here is derived from an EMBL/GenBank/DDBJ whole genome shotgun (WGS) entry which is preliminary data.</text>
</comment>
<sequence>MPWPGYIQQEAGRLTDTDEICNHFFPLYLDILYEYFPQDQFRICPYYATPAAETGGTHGPDDWRFTTTFLVETRDPPRSPVLFLEIIEPTALDTTRDDVPYFRAVDGQMRGYALQMLELLRIPRLYGISAIGVQLCYYVYDSAIGDIRSPPKIISDDPAMAKRWAMNLMDEEGHRQFMEMVRDIKDMLKGAGL</sequence>
<evidence type="ECO:0000313" key="2">
    <source>
        <dbReference type="Proteomes" id="UP000807342"/>
    </source>
</evidence>
<evidence type="ECO:0000313" key="1">
    <source>
        <dbReference type="EMBL" id="KAF9447595.1"/>
    </source>
</evidence>
<dbReference type="OrthoDB" id="3255221at2759"/>
<dbReference type="AlphaFoldDB" id="A0A9P6C3C8"/>
<reference evidence="1" key="1">
    <citation type="submission" date="2020-11" db="EMBL/GenBank/DDBJ databases">
        <authorList>
            <consortium name="DOE Joint Genome Institute"/>
            <person name="Ahrendt S."/>
            <person name="Riley R."/>
            <person name="Andreopoulos W."/>
            <person name="Labutti K."/>
            <person name="Pangilinan J."/>
            <person name="Ruiz-Duenas F.J."/>
            <person name="Barrasa J.M."/>
            <person name="Sanchez-Garcia M."/>
            <person name="Camarero S."/>
            <person name="Miyauchi S."/>
            <person name="Serrano A."/>
            <person name="Linde D."/>
            <person name="Babiker R."/>
            <person name="Drula E."/>
            <person name="Ayuso-Fernandez I."/>
            <person name="Pacheco R."/>
            <person name="Padilla G."/>
            <person name="Ferreira P."/>
            <person name="Barriuso J."/>
            <person name="Kellner H."/>
            <person name="Castanera R."/>
            <person name="Alfaro M."/>
            <person name="Ramirez L."/>
            <person name="Pisabarro A.G."/>
            <person name="Kuo A."/>
            <person name="Tritt A."/>
            <person name="Lipzen A."/>
            <person name="He G."/>
            <person name="Yan M."/>
            <person name="Ng V."/>
            <person name="Cullen D."/>
            <person name="Martin F."/>
            <person name="Rosso M.-N."/>
            <person name="Henrissat B."/>
            <person name="Hibbett D."/>
            <person name="Martinez A.T."/>
            <person name="Grigoriev I.V."/>
        </authorList>
    </citation>
    <scope>NUCLEOTIDE SEQUENCE</scope>
    <source>
        <strain evidence="1">MF-IS2</strain>
    </source>
</reference>
<protein>
    <submittedName>
        <fullName evidence="1">Uncharacterized protein</fullName>
    </submittedName>
</protein>
<accession>A0A9P6C3C8</accession>
<organism evidence="1 2">
    <name type="scientific">Macrolepiota fuliginosa MF-IS2</name>
    <dbReference type="NCBI Taxonomy" id="1400762"/>
    <lineage>
        <taxon>Eukaryota</taxon>
        <taxon>Fungi</taxon>
        <taxon>Dikarya</taxon>
        <taxon>Basidiomycota</taxon>
        <taxon>Agaricomycotina</taxon>
        <taxon>Agaricomycetes</taxon>
        <taxon>Agaricomycetidae</taxon>
        <taxon>Agaricales</taxon>
        <taxon>Agaricineae</taxon>
        <taxon>Agaricaceae</taxon>
        <taxon>Macrolepiota</taxon>
    </lineage>
</organism>
<dbReference type="Proteomes" id="UP000807342">
    <property type="component" value="Unassembled WGS sequence"/>
</dbReference>
<name>A0A9P6C3C8_9AGAR</name>
<keyword evidence="2" id="KW-1185">Reference proteome</keyword>
<proteinExistence type="predicted"/>
<dbReference type="EMBL" id="MU151193">
    <property type="protein sequence ID" value="KAF9447595.1"/>
    <property type="molecule type" value="Genomic_DNA"/>
</dbReference>